<dbReference type="EMBL" id="KV454302">
    <property type="protein sequence ID" value="ODQ69973.1"/>
    <property type="molecule type" value="Genomic_DNA"/>
</dbReference>
<evidence type="ECO:0000313" key="3">
    <source>
        <dbReference type="Proteomes" id="UP000094385"/>
    </source>
</evidence>
<accession>A0A1E3PX19</accession>
<dbReference type="Proteomes" id="UP000094385">
    <property type="component" value="Unassembled WGS sequence"/>
</dbReference>
<evidence type="ECO:0000313" key="2">
    <source>
        <dbReference type="EMBL" id="ODQ69973.1"/>
    </source>
</evidence>
<organism evidence="2 3">
    <name type="scientific">Lipomyces starkeyi NRRL Y-11557</name>
    <dbReference type="NCBI Taxonomy" id="675824"/>
    <lineage>
        <taxon>Eukaryota</taxon>
        <taxon>Fungi</taxon>
        <taxon>Dikarya</taxon>
        <taxon>Ascomycota</taxon>
        <taxon>Saccharomycotina</taxon>
        <taxon>Lipomycetes</taxon>
        <taxon>Lipomycetales</taxon>
        <taxon>Lipomycetaceae</taxon>
        <taxon>Lipomyces</taxon>
    </lineage>
</organism>
<keyword evidence="1" id="KW-0732">Signal</keyword>
<gene>
    <name evidence="2" type="ORF">LIPSTDRAFT_186935</name>
</gene>
<name>A0A1E3PX19_LIPST</name>
<feature type="signal peptide" evidence="1">
    <location>
        <begin position="1"/>
        <end position="18"/>
    </location>
</feature>
<evidence type="ECO:0000256" key="1">
    <source>
        <dbReference type="SAM" id="SignalP"/>
    </source>
</evidence>
<protein>
    <submittedName>
        <fullName evidence="2">Uncharacterized protein</fullName>
    </submittedName>
</protein>
<sequence>MNVAVLILSLALVSLANSAVPVVNGTLKLYNGTGTVNVINMTDYANDYNLNFVSLSNMVQSAPYNDTIKAAPKSSQDALLTYCQDPTIRKSECVPIAR</sequence>
<reference evidence="2 3" key="1">
    <citation type="journal article" date="2016" name="Proc. Natl. Acad. Sci. U.S.A.">
        <title>Comparative genomics of biotechnologically important yeasts.</title>
        <authorList>
            <person name="Riley R."/>
            <person name="Haridas S."/>
            <person name="Wolfe K.H."/>
            <person name="Lopes M.R."/>
            <person name="Hittinger C.T."/>
            <person name="Goeker M."/>
            <person name="Salamov A.A."/>
            <person name="Wisecaver J.H."/>
            <person name="Long T.M."/>
            <person name="Calvey C.H."/>
            <person name="Aerts A.L."/>
            <person name="Barry K.W."/>
            <person name="Choi C."/>
            <person name="Clum A."/>
            <person name="Coughlan A.Y."/>
            <person name="Deshpande S."/>
            <person name="Douglass A.P."/>
            <person name="Hanson S.J."/>
            <person name="Klenk H.-P."/>
            <person name="LaButti K.M."/>
            <person name="Lapidus A."/>
            <person name="Lindquist E.A."/>
            <person name="Lipzen A.M."/>
            <person name="Meier-Kolthoff J.P."/>
            <person name="Ohm R.A."/>
            <person name="Otillar R.P."/>
            <person name="Pangilinan J.L."/>
            <person name="Peng Y."/>
            <person name="Rokas A."/>
            <person name="Rosa C.A."/>
            <person name="Scheuner C."/>
            <person name="Sibirny A.A."/>
            <person name="Slot J.C."/>
            <person name="Stielow J.B."/>
            <person name="Sun H."/>
            <person name="Kurtzman C.P."/>
            <person name="Blackwell M."/>
            <person name="Grigoriev I.V."/>
            <person name="Jeffries T.W."/>
        </authorList>
    </citation>
    <scope>NUCLEOTIDE SEQUENCE [LARGE SCALE GENOMIC DNA]</scope>
    <source>
        <strain evidence="2 3">NRRL Y-11557</strain>
    </source>
</reference>
<feature type="chain" id="PRO_5009133989" evidence="1">
    <location>
        <begin position="19"/>
        <end position="98"/>
    </location>
</feature>
<keyword evidence="3" id="KW-1185">Reference proteome</keyword>
<proteinExistence type="predicted"/>
<dbReference type="AlphaFoldDB" id="A0A1E3PX19"/>